<dbReference type="EMBL" id="SRLO01002364">
    <property type="protein sequence ID" value="TNN33089.1"/>
    <property type="molecule type" value="Genomic_DNA"/>
</dbReference>
<reference evidence="2 3" key="1">
    <citation type="submission" date="2019-03" db="EMBL/GenBank/DDBJ databases">
        <title>First draft genome of Liparis tanakae, snailfish: a comprehensive survey of snailfish specific genes.</title>
        <authorList>
            <person name="Kim W."/>
            <person name="Song I."/>
            <person name="Jeong J.-H."/>
            <person name="Kim D."/>
            <person name="Kim S."/>
            <person name="Ryu S."/>
            <person name="Song J.Y."/>
            <person name="Lee S.K."/>
        </authorList>
    </citation>
    <scope>NUCLEOTIDE SEQUENCE [LARGE SCALE GENOMIC DNA]</scope>
    <source>
        <tissue evidence="2">Muscle</tissue>
    </source>
</reference>
<dbReference type="AlphaFoldDB" id="A0A4Z2EWA8"/>
<organism evidence="2 3">
    <name type="scientific">Liparis tanakae</name>
    <name type="common">Tanaka's snailfish</name>
    <dbReference type="NCBI Taxonomy" id="230148"/>
    <lineage>
        <taxon>Eukaryota</taxon>
        <taxon>Metazoa</taxon>
        <taxon>Chordata</taxon>
        <taxon>Craniata</taxon>
        <taxon>Vertebrata</taxon>
        <taxon>Euteleostomi</taxon>
        <taxon>Actinopterygii</taxon>
        <taxon>Neopterygii</taxon>
        <taxon>Teleostei</taxon>
        <taxon>Neoteleostei</taxon>
        <taxon>Acanthomorphata</taxon>
        <taxon>Eupercaria</taxon>
        <taxon>Perciformes</taxon>
        <taxon>Cottioidei</taxon>
        <taxon>Cottales</taxon>
        <taxon>Liparidae</taxon>
        <taxon>Liparis</taxon>
    </lineage>
</organism>
<evidence type="ECO:0000313" key="2">
    <source>
        <dbReference type="EMBL" id="TNN33089.1"/>
    </source>
</evidence>
<feature type="region of interest" description="Disordered" evidence="1">
    <location>
        <begin position="21"/>
        <end position="53"/>
    </location>
</feature>
<keyword evidence="3" id="KW-1185">Reference proteome</keyword>
<dbReference type="Proteomes" id="UP000314294">
    <property type="component" value="Unassembled WGS sequence"/>
</dbReference>
<feature type="compositionally biased region" description="Basic and acidic residues" evidence="1">
    <location>
        <begin position="21"/>
        <end position="43"/>
    </location>
</feature>
<comment type="caution">
    <text evidence="2">The sequence shown here is derived from an EMBL/GenBank/DDBJ whole genome shotgun (WGS) entry which is preliminary data.</text>
</comment>
<name>A0A4Z2EWA8_9TELE</name>
<evidence type="ECO:0000256" key="1">
    <source>
        <dbReference type="SAM" id="MobiDB-lite"/>
    </source>
</evidence>
<accession>A0A4Z2EWA8</accession>
<evidence type="ECO:0000313" key="3">
    <source>
        <dbReference type="Proteomes" id="UP000314294"/>
    </source>
</evidence>
<gene>
    <name evidence="2" type="ORF">EYF80_056750</name>
</gene>
<sequence length="71" mass="7950">MAAAFTSTMLGHRVARCGGREDVQQADDLRRRRRDRAGQRRAESGGASPYVPEGRRLTFSCFMCLSSRSSR</sequence>
<protein>
    <submittedName>
        <fullName evidence="2">Uncharacterized protein</fullName>
    </submittedName>
</protein>
<proteinExistence type="predicted"/>